<gene>
    <name evidence="1" type="ORF">KC19_6G172400</name>
</gene>
<comment type="caution">
    <text evidence="1">The sequence shown here is derived from an EMBL/GenBank/DDBJ whole genome shotgun (WGS) entry which is preliminary data.</text>
</comment>
<evidence type="ECO:0000313" key="1">
    <source>
        <dbReference type="EMBL" id="KAG0570583.1"/>
    </source>
</evidence>
<keyword evidence="2" id="KW-1185">Reference proteome</keyword>
<accession>A0A8T0HG29</accession>
<protein>
    <submittedName>
        <fullName evidence="1">Uncharacterized protein</fullName>
    </submittedName>
</protein>
<proteinExistence type="predicted"/>
<dbReference type="EMBL" id="CM026427">
    <property type="protein sequence ID" value="KAG0570583.1"/>
    <property type="molecule type" value="Genomic_DNA"/>
</dbReference>
<organism evidence="1 2">
    <name type="scientific">Ceratodon purpureus</name>
    <name type="common">Fire moss</name>
    <name type="synonym">Dicranum purpureum</name>
    <dbReference type="NCBI Taxonomy" id="3225"/>
    <lineage>
        <taxon>Eukaryota</taxon>
        <taxon>Viridiplantae</taxon>
        <taxon>Streptophyta</taxon>
        <taxon>Embryophyta</taxon>
        <taxon>Bryophyta</taxon>
        <taxon>Bryophytina</taxon>
        <taxon>Bryopsida</taxon>
        <taxon>Dicranidae</taxon>
        <taxon>Pseudoditrichales</taxon>
        <taxon>Ditrichaceae</taxon>
        <taxon>Ceratodon</taxon>
    </lineage>
</organism>
<reference evidence="1 2" key="1">
    <citation type="submission" date="2020-06" db="EMBL/GenBank/DDBJ databases">
        <title>WGS assembly of Ceratodon purpureus strain R40.</title>
        <authorList>
            <person name="Carey S.B."/>
            <person name="Jenkins J."/>
            <person name="Shu S."/>
            <person name="Lovell J.T."/>
            <person name="Sreedasyam A."/>
            <person name="Maumus F."/>
            <person name="Tiley G.P."/>
            <person name="Fernandez-Pozo N."/>
            <person name="Barry K."/>
            <person name="Chen C."/>
            <person name="Wang M."/>
            <person name="Lipzen A."/>
            <person name="Daum C."/>
            <person name="Saski C.A."/>
            <person name="Payton A.C."/>
            <person name="Mcbreen J.C."/>
            <person name="Conrad R.E."/>
            <person name="Kollar L.M."/>
            <person name="Olsson S."/>
            <person name="Huttunen S."/>
            <person name="Landis J.B."/>
            <person name="Wickett N.J."/>
            <person name="Johnson M.G."/>
            <person name="Rensing S.A."/>
            <person name="Grimwood J."/>
            <person name="Schmutz J."/>
            <person name="Mcdaniel S.F."/>
        </authorList>
    </citation>
    <scope>NUCLEOTIDE SEQUENCE [LARGE SCALE GENOMIC DNA]</scope>
    <source>
        <strain evidence="1 2">R40</strain>
    </source>
</reference>
<evidence type="ECO:0000313" key="2">
    <source>
        <dbReference type="Proteomes" id="UP000822688"/>
    </source>
</evidence>
<name>A0A8T0HG29_CERPU</name>
<dbReference type="AlphaFoldDB" id="A0A8T0HG29"/>
<dbReference type="Proteomes" id="UP000822688">
    <property type="component" value="Chromosome 6"/>
</dbReference>
<sequence>MAESQLGRLRWLDSFTPCNTYEFRWWLRIALLFLANCSSVELSLRQQDRNLYEYANQILFHFHETGLGFESSLQTIVALTDRVYLG</sequence>